<dbReference type="EMBL" id="CP015367">
    <property type="protein sequence ID" value="APT30157.1"/>
    <property type="molecule type" value="Genomic_DNA"/>
</dbReference>
<reference evidence="6 8" key="2">
    <citation type="submission" date="2016-10" db="EMBL/GenBank/DDBJ databases">
        <authorList>
            <person name="Varghese N."/>
            <person name="Submissions S."/>
        </authorList>
    </citation>
    <scope>NUCLEOTIDE SEQUENCE [LARGE SCALE GENOMIC DNA]</scope>
    <source>
        <strain evidence="6 8">CBMB27</strain>
    </source>
</reference>
<evidence type="ECO:0000256" key="2">
    <source>
        <dbReference type="ARBA" id="ARBA00034247"/>
    </source>
</evidence>
<evidence type="ECO:0000313" key="7">
    <source>
        <dbReference type="Proteomes" id="UP000185487"/>
    </source>
</evidence>
<dbReference type="NCBIfam" id="TIGR00254">
    <property type="entry name" value="GGDEF"/>
    <property type="match status" value="1"/>
</dbReference>
<evidence type="ECO:0000256" key="1">
    <source>
        <dbReference type="ARBA" id="ARBA00012528"/>
    </source>
</evidence>
<dbReference type="Proteomes" id="UP000199140">
    <property type="component" value="Unassembled WGS sequence"/>
</dbReference>
<dbReference type="PANTHER" id="PTHR45138">
    <property type="entry name" value="REGULATORY COMPONENTS OF SENSORY TRANSDUCTION SYSTEM"/>
    <property type="match status" value="1"/>
</dbReference>
<dbReference type="InterPro" id="IPR000160">
    <property type="entry name" value="GGDEF_dom"/>
</dbReference>
<dbReference type="EMBL" id="FOPK01000029">
    <property type="protein sequence ID" value="SFH51655.1"/>
    <property type="molecule type" value="Genomic_DNA"/>
</dbReference>
<keyword evidence="3" id="KW-0472">Membrane</keyword>
<evidence type="ECO:0000313" key="6">
    <source>
        <dbReference type="EMBL" id="SFH51655.1"/>
    </source>
</evidence>
<dbReference type="Pfam" id="PF00990">
    <property type="entry name" value="GGDEF"/>
    <property type="match status" value="1"/>
</dbReference>
<dbReference type="GO" id="GO:0052621">
    <property type="term" value="F:diguanylate cyclase activity"/>
    <property type="evidence" value="ECO:0007669"/>
    <property type="project" value="UniProtKB-EC"/>
</dbReference>
<dbReference type="PROSITE" id="PS50887">
    <property type="entry name" value="GGDEF"/>
    <property type="match status" value="1"/>
</dbReference>
<dbReference type="AlphaFoldDB" id="A0AAE8HWK6"/>
<dbReference type="Gene3D" id="3.30.450.20">
    <property type="entry name" value="PAS domain"/>
    <property type="match status" value="1"/>
</dbReference>
<evidence type="ECO:0000259" key="4">
    <source>
        <dbReference type="PROSITE" id="PS50887"/>
    </source>
</evidence>
<dbReference type="InterPro" id="IPR029787">
    <property type="entry name" value="Nucleotide_cyclase"/>
</dbReference>
<dbReference type="KEGG" id="mphy:MCBMB27_00866"/>
<keyword evidence="3" id="KW-1133">Transmembrane helix</keyword>
<proteinExistence type="predicted"/>
<dbReference type="GO" id="GO:0043709">
    <property type="term" value="P:cell adhesion involved in single-species biofilm formation"/>
    <property type="evidence" value="ECO:0007669"/>
    <property type="project" value="TreeGrafter"/>
</dbReference>
<name>A0AAE8HWK6_9HYPH</name>
<keyword evidence="7" id="KW-1185">Reference proteome</keyword>
<dbReference type="EC" id="2.7.7.65" evidence="1"/>
<gene>
    <name evidence="5" type="ORF">MCBMB27_00866</name>
    <name evidence="6" type="ORF">SAMN05192567_12917</name>
</gene>
<dbReference type="FunFam" id="3.30.70.270:FF:000001">
    <property type="entry name" value="Diguanylate cyclase domain protein"/>
    <property type="match status" value="1"/>
</dbReference>
<dbReference type="CDD" id="cd01949">
    <property type="entry name" value="GGDEF"/>
    <property type="match status" value="1"/>
</dbReference>
<dbReference type="CDD" id="cd12914">
    <property type="entry name" value="PDC1_DGC_like"/>
    <property type="match status" value="1"/>
</dbReference>
<protein>
    <recommendedName>
        <fullName evidence="1">diguanylate cyclase</fullName>
        <ecNumber evidence="1">2.7.7.65</ecNumber>
    </recommendedName>
</protein>
<dbReference type="Proteomes" id="UP000185487">
    <property type="component" value="Chromosome"/>
</dbReference>
<feature type="domain" description="GGDEF" evidence="4">
    <location>
        <begin position="321"/>
        <end position="457"/>
    </location>
</feature>
<dbReference type="Gene3D" id="3.30.70.270">
    <property type="match status" value="1"/>
</dbReference>
<comment type="catalytic activity">
    <reaction evidence="2">
        <text>2 GTP = 3',3'-c-di-GMP + 2 diphosphate</text>
        <dbReference type="Rhea" id="RHEA:24898"/>
        <dbReference type="ChEBI" id="CHEBI:33019"/>
        <dbReference type="ChEBI" id="CHEBI:37565"/>
        <dbReference type="ChEBI" id="CHEBI:58805"/>
        <dbReference type="EC" id="2.7.7.65"/>
    </reaction>
</comment>
<organism evidence="6 8">
    <name type="scientific">Methylobacterium phyllosphaerae</name>
    <dbReference type="NCBI Taxonomy" id="418223"/>
    <lineage>
        <taxon>Bacteria</taxon>
        <taxon>Pseudomonadati</taxon>
        <taxon>Pseudomonadota</taxon>
        <taxon>Alphaproteobacteria</taxon>
        <taxon>Hyphomicrobiales</taxon>
        <taxon>Methylobacteriaceae</taxon>
        <taxon>Methylobacterium</taxon>
    </lineage>
</organism>
<dbReference type="GO" id="GO:0005886">
    <property type="term" value="C:plasma membrane"/>
    <property type="evidence" value="ECO:0007669"/>
    <property type="project" value="TreeGrafter"/>
</dbReference>
<dbReference type="InterPro" id="IPR050469">
    <property type="entry name" value="Diguanylate_Cyclase"/>
</dbReference>
<dbReference type="InterPro" id="IPR043128">
    <property type="entry name" value="Rev_trsase/Diguanyl_cyclase"/>
</dbReference>
<accession>A0AAE8HWK6</accession>
<evidence type="ECO:0000313" key="8">
    <source>
        <dbReference type="Proteomes" id="UP000199140"/>
    </source>
</evidence>
<dbReference type="SUPFAM" id="SSF55073">
    <property type="entry name" value="Nucleotide cyclase"/>
    <property type="match status" value="1"/>
</dbReference>
<dbReference type="SMART" id="SM00267">
    <property type="entry name" value="GGDEF"/>
    <property type="match status" value="1"/>
</dbReference>
<reference evidence="5 7" key="1">
    <citation type="submission" date="2016-04" db="EMBL/GenBank/DDBJ databases">
        <title>Complete genome sequencing and analysis of CBMB27, Methylobacterium phyllosphaerae isolated from leaf tissues of rice (Oryza sativa L.).</title>
        <authorList>
            <person name="Lee Y."/>
            <person name="Hwangbo K."/>
            <person name="Chung H."/>
            <person name="Yoo J."/>
            <person name="Kim K.Y."/>
            <person name="Sa T.M."/>
            <person name="Um Y."/>
            <person name="Madhaiyan M."/>
        </authorList>
    </citation>
    <scope>NUCLEOTIDE SEQUENCE [LARGE SCALE GENOMIC DNA]</scope>
    <source>
        <strain evidence="5 7">CBMB27</strain>
    </source>
</reference>
<keyword evidence="3" id="KW-0812">Transmembrane</keyword>
<evidence type="ECO:0000313" key="5">
    <source>
        <dbReference type="EMBL" id="APT30157.1"/>
    </source>
</evidence>
<dbReference type="PANTHER" id="PTHR45138:SF9">
    <property type="entry name" value="DIGUANYLATE CYCLASE DGCM-RELATED"/>
    <property type="match status" value="1"/>
</dbReference>
<feature type="transmembrane region" description="Helical" evidence="3">
    <location>
        <begin position="254"/>
        <end position="275"/>
    </location>
</feature>
<dbReference type="GO" id="GO:1902201">
    <property type="term" value="P:negative regulation of bacterial-type flagellum-dependent cell motility"/>
    <property type="evidence" value="ECO:0007669"/>
    <property type="project" value="TreeGrafter"/>
</dbReference>
<sequence>MAVVGLRDAAWQQAKIGAETLLDSLTRTLARDFELYGLSLQAVADRLSDPILEDVSPQVRHLALFDRAATASGYGAIFVLDAQGDAFLDSGSLVSRRVNGADRAYFQVHRDSDVGLFVGRPWRTRISGREMIPMSRRFSYADGTFAGVVVGAIELAYFEAVFARLNRNLNLKITVLFHGGSAITSGQVPAQYPVADPLDAQTLSAIAKAEHITLISSVAGAEALHVAHRVGTLPMHVVVSVPIGTINSAWQGRAIALVSIVGTLAIALLCLLQLLRGELRRRAAAEAELAALALTDALTGIPNRRHFDRKLAELESVSLHEPCALALIDVDRFKAFNDHSGHPAGDLVLKAVGADLAKCAARAGGIAFRIGGEEFAVVLTGVEEACAQKVAHACRESIEALALPHALSPLGIVTVSVGLLYADRRPMMAQTEWLSLADAALYEAKRGGRNQVRTIDNVAGKTETSRASSRLIAPEELLSA</sequence>
<evidence type="ECO:0000256" key="3">
    <source>
        <dbReference type="SAM" id="Phobius"/>
    </source>
</evidence>